<gene>
    <name evidence="1" type="ORF">NDU88_010527</name>
</gene>
<dbReference type="AlphaFoldDB" id="A0AAV7Q2G6"/>
<keyword evidence="2" id="KW-1185">Reference proteome</keyword>
<evidence type="ECO:0000313" key="2">
    <source>
        <dbReference type="Proteomes" id="UP001066276"/>
    </source>
</evidence>
<dbReference type="Proteomes" id="UP001066276">
    <property type="component" value="Chromosome 7"/>
</dbReference>
<comment type="caution">
    <text evidence="1">The sequence shown here is derived from an EMBL/GenBank/DDBJ whole genome shotgun (WGS) entry which is preliminary data.</text>
</comment>
<sequence length="302" mass="33372">MQNVAGELSQGRGLVCKIGGGELSKRRGGAVKGRGLGGAKGLRGRRVGQFLGEDLEDCRKQIRIGDNKEVGDGASLDHHSLFIAQLKGVSSWGRQGEHTDLEDQGDAMWDAMWDEEMQAVPTIEVDGVIVEREKYEIYGEHSLDREEEGLALALVAALLEWGVDEDEWHCRPPTKVYSRGSGLKESVGKSAKVGVARTRVQSSDMLGEDEPGWGGDLSEVQLNYSGFAWVQYDEEFRARMVVDPEIKWGEIDADLCQHTMGPAKFGKMVFTVSGLPISYRPFRDHPTRGECGGYKRKGQWSQ</sequence>
<accession>A0AAV7Q2G6</accession>
<dbReference type="EMBL" id="JANPWB010000011">
    <property type="protein sequence ID" value="KAJ1132200.1"/>
    <property type="molecule type" value="Genomic_DNA"/>
</dbReference>
<organism evidence="1 2">
    <name type="scientific">Pleurodeles waltl</name>
    <name type="common">Iberian ribbed newt</name>
    <dbReference type="NCBI Taxonomy" id="8319"/>
    <lineage>
        <taxon>Eukaryota</taxon>
        <taxon>Metazoa</taxon>
        <taxon>Chordata</taxon>
        <taxon>Craniata</taxon>
        <taxon>Vertebrata</taxon>
        <taxon>Euteleostomi</taxon>
        <taxon>Amphibia</taxon>
        <taxon>Batrachia</taxon>
        <taxon>Caudata</taxon>
        <taxon>Salamandroidea</taxon>
        <taxon>Salamandridae</taxon>
        <taxon>Pleurodelinae</taxon>
        <taxon>Pleurodeles</taxon>
    </lineage>
</organism>
<proteinExistence type="predicted"/>
<name>A0AAV7Q2G6_PLEWA</name>
<protein>
    <submittedName>
        <fullName evidence="1">Uncharacterized protein</fullName>
    </submittedName>
</protein>
<evidence type="ECO:0000313" key="1">
    <source>
        <dbReference type="EMBL" id="KAJ1132200.1"/>
    </source>
</evidence>
<reference evidence="1" key="1">
    <citation type="journal article" date="2022" name="bioRxiv">
        <title>Sequencing and chromosome-scale assembly of the giantPleurodeles waltlgenome.</title>
        <authorList>
            <person name="Brown T."/>
            <person name="Elewa A."/>
            <person name="Iarovenko S."/>
            <person name="Subramanian E."/>
            <person name="Araus A.J."/>
            <person name="Petzold A."/>
            <person name="Susuki M."/>
            <person name="Suzuki K.-i.T."/>
            <person name="Hayashi T."/>
            <person name="Toyoda A."/>
            <person name="Oliveira C."/>
            <person name="Osipova E."/>
            <person name="Leigh N.D."/>
            <person name="Simon A."/>
            <person name="Yun M.H."/>
        </authorList>
    </citation>
    <scope>NUCLEOTIDE SEQUENCE</scope>
    <source>
        <strain evidence="1">20211129_DDA</strain>
        <tissue evidence="1">Liver</tissue>
    </source>
</reference>